<evidence type="ECO:0000313" key="1">
    <source>
        <dbReference type="Proteomes" id="UP000515121"/>
    </source>
</evidence>
<dbReference type="OrthoDB" id="1194173at2759"/>
<dbReference type="PANTHER" id="PTHR33064">
    <property type="entry name" value="POL PROTEIN"/>
    <property type="match status" value="1"/>
</dbReference>
<dbReference type="Proteomes" id="UP000515121">
    <property type="component" value="Unplaced"/>
</dbReference>
<dbReference type="KEGG" id="dzi:111313239"/>
<keyword evidence="1" id="KW-1185">Reference proteome</keyword>
<sequence>MFQFPLLQDFMVPTVQKTLRRANSMRQLGTTDNAQILIFIGDNPSQILQENFSEDPLKLWKCSPRYCELTLQSPKEIIRVKPMIYTKQDIDEFEVQISELLDKGLIEPTTSPHSSPTFMVRNHSEIKRGFWQIMLNETSKPLAAFSAPAGHYQWTVMLFGLCNAPQIF</sequence>
<dbReference type="PANTHER" id="PTHR33064:SF37">
    <property type="entry name" value="RIBONUCLEASE H"/>
    <property type="match status" value="1"/>
</dbReference>
<evidence type="ECO:0000313" key="2">
    <source>
        <dbReference type="RefSeq" id="XP_022769639.1"/>
    </source>
</evidence>
<dbReference type="InterPro" id="IPR043502">
    <property type="entry name" value="DNA/RNA_pol_sf"/>
</dbReference>
<dbReference type="SUPFAM" id="SSF56672">
    <property type="entry name" value="DNA/RNA polymerases"/>
    <property type="match status" value="1"/>
</dbReference>
<dbReference type="GeneID" id="111313239"/>
<gene>
    <name evidence="2" type="primary">LOC111313239</name>
</gene>
<protein>
    <submittedName>
        <fullName evidence="2">Uncharacterized protein LOC111313239</fullName>
    </submittedName>
</protein>
<dbReference type="RefSeq" id="XP_022769639.1">
    <property type="nucleotide sequence ID" value="XM_022913904.1"/>
</dbReference>
<accession>A0A6P6AXN7</accession>
<proteinExistence type="predicted"/>
<dbReference type="Gene3D" id="3.10.10.10">
    <property type="entry name" value="HIV Type 1 Reverse Transcriptase, subunit A, domain 1"/>
    <property type="match status" value="2"/>
</dbReference>
<dbReference type="InterPro" id="IPR051320">
    <property type="entry name" value="Viral_Replic_Matur_Polypro"/>
</dbReference>
<dbReference type="AlphaFoldDB" id="A0A6P6AXN7"/>
<organism evidence="1 2">
    <name type="scientific">Durio zibethinus</name>
    <name type="common">Durian</name>
    <dbReference type="NCBI Taxonomy" id="66656"/>
    <lineage>
        <taxon>Eukaryota</taxon>
        <taxon>Viridiplantae</taxon>
        <taxon>Streptophyta</taxon>
        <taxon>Embryophyta</taxon>
        <taxon>Tracheophyta</taxon>
        <taxon>Spermatophyta</taxon>
        <taxon>Magnoliopsida</taxon>
        <taxon>eudicotyledons</taxon>
        <taxon>Gunneridae</taxon>
        <taxon>Pentapetalae</taxon>
        <taxon>rosids</taxon>
        <taxon>malvids</taxon>
        <taxon>Malvales</taxon>
        <taxon>Malvaceae</taxon>
        <taxon>Helicteroideae</taxon>
        <taxon>Durio</taxon>
    </lineage>
</organism>
<name>A0A6P6AXN7_DURZI</name>
<reference evidence="2" key="1">
    <citation type="submission" date="2025-08" db="UniProtKB">
        <authorList>
            <consortium name="RefSeq"/>
        </authorList>
    </citation>
    <scope>IDENTIFICATION</scope>
    <source>
        <tissue evidence="2">Fruit stalk</tissue>
    </source>
</reference>